<name>A0A8H5MFR4_9AGAR</name>
<reference evidence="1 2" key="1">
    <citation type="journal article" date="2020" name="ISME J.">
        <title>Uncovering the hidden diversity of litter-decomposition mechanisms in mushroom-forming fungi.</title>
        <authorList>
            <person name="Floudas D."/>
            <person name="Bentzer J."/>
            <person name="Ahren D."/>
            <person name="Johansson T."/>
            <person name="Persson P."/>
            <person name="Tunlid A."/>
        </authorList>
    </citation>
    <scope>NUCLEOTIDE SEQUENCE [LARGE SCALE GENOMIC DNA]</scope>
    <source>
        <strain evidence="1 2">CBS 406.79</strain>
    </source>
</reference>
<dbReference type="AlphaFoldDB" id="A0A8H5MFR4"/>
<evidence type="ECO:0000313" key="1">
    <source>
        <dbReference type="EMBL" id="KAF5392363.1"/>
    </source>
</evidence>
<proteinExistence type="predicted"/>
<protein>
    <submittedName>
        <fullName evidence="1">Uncharacterized protein</fullName>
    </submittedName>
</protein>
<gene>
    <name evidence="1" type="ORF">D9757_001467</name>
</gene>
<accession>A0A8H5MFR4</accession>
<comment type="caution">
    <text evidence="1">The sequence shown here is derived from an EMBL/GenBank/DDBJ whole genome shotgun (WGS) entry which is preliminary data.</text>
</comment>
<evidence type="ECO:0000313" key="2">
    <source>
        <dbReference type="Proteomes" id="UP000518752"/>
    </source>
</evidence>
<dbReference type="Proteomes" id="UP000518752">
    <property type="component" value="Unassembled WGS sequence"/>
</dbReference>
<organism evidence="1 2">
    <name type="scientific">Collybiopsis confluens</name>
    <dbReference type="NCBI Taxonomy" id="2823264"/>
    <lineage>
        <taxon>Eukaryota</taxon>
        <taxon>Fungi</taxon>
        <taxon>Dikarya</taxon>
        <taxon>Basidiomycota</taxon>
        <taxon>Agaricomycotina</taxon>
        <taxon>Agaricomycetes</taxon>
        <taxon>Agaricomycetidae</taxon>
        <taxon>Agaricales</taxon>
        <taxon>Marasmiineae</taxon>
        <taxon>Omphalotaceae</taxon>
        <taxon>Collybiopsis</taxon>
    </lineage>
</organism>
<dbReference type="EMBL" id="JAACJN010000006">
    <property type="protein sequence ID" value="KAF5392363.1"/>
    <property type="molecule type" value="Genomic_DNA"/>
</dbReference>
<keyword evidence="2" id="KW-1185">Reference proteome</keyword>
<sequence length="174" mass="20010">MRPVPPELVGSSLALCIKMVVEDYLTEICNFEIRMEAVLDMDHDFVMYIYDSHRFQDYQLEDEDEQEVIKLLRQAFPKFREQGSPRWFYPADHDYHHSGNDTSSDTKVVWLPQSCIKQKFSFVFATLLETRCTGVFDCATIPAAILAVPIEYSHTPITKLRGSDSSATVAFDSR</sequence>